<comment type="catalytic activity">
    <reaction evidence="15">
        <text>13-(9Z-hexadecenoyloxy)-octadecanoate + H2O = 13-hydroxy-octadecanoate + (9Z)-hexadecenoate + H(+)</text>
        <dbReference type="Rhea" id="RHEA:52076"/>
        <dbReference type="ChEBI" id="CHEBI:15377"/>
        <dbReference type="ChEBI" id="CHEBI:15378"/>
        <dbReference type="ChEBI" id="CHEBI:32372"/>
        <dbReference type="ChEBI" id="CHEBI:136304"/>
        <dbReference type="ChEBI" id="CHEBI:136315"/>
    </reaction>
    <physiologicalReaction direction="left-to-right" evidence="15">
        <dbReference type="Rhea" id="RHEA:52077"/>
    </physiologicalReaction>
</comment>
<name>A0A6J1WKQ5_GALME</name>
<feature type="transmembrane region" description="Helical" evidence="17">
    <location>
        <begin position="221"/>
        <end position="247"/>
    </location>
</feature>
<evidence type="ECO:0000256" key="4">
    <source>
        <dbReference type="ARBA" id="ARBA00022692"/>
    </source>
</evidence>
<reference evidence="19" key="1">
    <citation type="submission" date="2025-08" db="UniProtKB">
        <authorList>
            <consortium name="RefSeq"/>
        </authorList>
    </citation>
    <scope>IDENTIFICATION</scope>
    <source>
        <tissue evidence="19">Whole larvae</tissue>
    </source>
</reference>
<evidence type="ECO:0000256" key="15">
    <source>
        <dbReference type="ARBA" id="ARBA00049322"/>
    </source>
</evidence>
<comment type="catalytic activity">
    <reaction evidence="8">
        <text>13-octadecanoyloxy-octadecanoate + H2O = 13-hydroxy-octadecanoate + octadecanoate + H(+)</text>
        <dbReference type="Rhea" id="RHEA:52084"/>
        <dbReference type="ChEBI" id="CHEBI:15377"/>
        <dbReference type="ChEBI" id="CHEBI:15378"/>
        <dbReference type="ChEBI" id="CHEBI:25629"/>
        <dbReference type="ChEBI" id="CHEBI:136304"/>
        <dbReference type="ChEBI" id="CHEBI:136335"/>
    </reaction>
    <physiologicalReaction direction="left-to-right" evidence="8">
        <dbReference type="Rhea" id="RHEA:52085"/>
    </physiologicalReaction>
</comment>
<comment type="catalytic activity">
    <reaction evidence="11">
        <text>12-(9Z-octadecenoyloxy)-octadecanoate + H2O = 12-hydroxyoctadecanoate + (9Z)-octadecenoate + H(+)</text>
        <dbReference type="Rhea" id="RHEA:52060"/>
        <dbReference type="ChEBI" id="CHEBI:15377"/>
        <dbReference type="ChEBI" id="CHEBI:15378"/>
        <dbReference type="ChEBI" id="CHEBI:30823"/>
        <dbReference type="ChEBI" id="CHEBI:84201"/>
        <dbReference type="ChEBI" id="CHEBI:136302"/>
    </reaction>
    <physiologicalReaction direction="left-to-right" evidence="11">
        <dbReference type="Rhea" id="RHEA:52061"/>
    </physiologicalReaction>
</comment>
<evidence type="ECO:0000256" key="10">
    <source>
        <dbReference type="ARBA" id="ARBA00048680"/>
    </source>
</evidence>
<dbReference type="RefSeq" id="XP_026751885.3">
    <property type="nucleotide sequence ID" value="XM_026896084.3"/>
</dbReference>
<comment type="catalytic activity">
    <reaction evidence="9">
        <text>9-hexadecanoyloxy-octadecanoate + H2O = 9-hydroxy-octadecanoate + hexadecanoate + H(+)</text>
        <dbReference type="Rhea" id="RHEA:52052"/>
        <dbReference type="ChEBI" id="CHEBI:7896"/>
        <dbReference type="ChEBI" id="CHEBI:15377"/>
        <dbReference type="ChEBI" id="CHEBI:15378"/>
        <dbReference type="ChEBI" id="CHEBI:83670"/>
        <dbReference type="ChEBI" id="CHEBI:136286"/>
    </reaction>
    <physiologicalReaction direction="left-to-right" evidence="9">
        <dbReference type="Rhea" id="RHEA:52053"/>
    </physiologicalReaction>
</comment>
<evidence type="ECO:0000256" key="3">
    <source>
        <dbReference type="ARBA" id="ARBA00009300"/>
    </source>
</evidence>
<gene>
    <name evidence="19" type="primary">LOC113512296</name>
</gene>
<evidence type="ECO:0000256" key="16">
    <source>
        <dbReference type="ARBA" id="ARBA00049428"/>
    </source>
</evidence>
<evidence type="ECO:0000256" key="2">
    <source>
        <dbReference type="ARBA" id="ARBA00004127"/>
    </source>
</evidence>
<evidence type="ECO:0000313" key="19">
    <source>
        <dbReference type="RefSeq" id="XP_026751885.3"/>
    </source>
</evidence>
<evidence type="ECO:0000256" key="1">
    <source>
        <dbReference type="ARBA" id="ARBA00000923"/>
    </source>
</evidence>
<evidence type="ECO:0000256" key="9">
    <source>
        <dbReference type="ARBA" id="ARBA00047863"/>
    </source>
</evidence>
<comment type="catalytic activity">
    <reaction evidence="10">
        <text>12-octadecanoyloxy-octadecanoate + H2O = 12-hydroxyoctadecanoate + octadecanoate + H(+)</text>
        <dbReference type="Rhea" id="RHEA:52080"/>
        <dbReference type="ChEBI" id="CHEBI:15377"/>
        <dbReference type="ChEBI" id="CHEBI:15378"/>
        <dbReference type="ChEBI" id="CHEBI:25629"/>
        <dbReference type="ChEBI" id="CHEBI:84201"/>
        <dbReference type="ChEBI" id="CHEBI:136330"/>
    </reaction>
    <physiologicalReaction direction="left-to-right" evidence="10">
        <dbReference type="Rhea" id="RHEA:52081"/>
    </physiologicalReaction>
</comment>
<dbReference type="KEGG" id="gmw:113512296"/>
<evidence type="ECO:0000256" key="14">
    <source>
        <dbReference type="ARBA" id="ARBA00049296"/>
    </source>
</evidence>
<comment type="catalytic activity">
    <reaction evidence="7">
        <text>12-hexadecanoyloxy-octadecanoate + H2O = 12-hydroxyoctadecanoate + hexadecanoate + H(+)</text>
        <dbReference type="Rhea" id="RHEA:52056"/>
        <dbReference type="ChEBI" id="CHEBI:7896"/>
        <dbReference type="ChEBI" id="CHEBI:15377"/>
        <dbReference type="ChEBI" id="CHEBI:15378"/>
        <dbReference type="ChEBI" id="CHEBI:83677"/>
        <dbReference type="ChEBI" id="CHEBI:84201"/>
    </reaction>
    <physiologicalReaction direction="left-to-right" evidence="7">
        <dbReference type="Rhea" id="RHEA:52057"/>
    </physiologicalReaction>
</comment>
<keyword evidence="4 17" id="KW-0812">Transmembrane</keyword>
<evidence type="ECO:0000256" key="11">
    <source>
        <dbReference type="ARBA" id="ARBA00048701"/>
    </source>
</evidence>
<feature type="transmembrane region" description="Helical" evidence="17">
    <location>
        <begin position="71"/>
        <end position="92"/>
    </location>
</feature>
<evidence type="ECO:0000256" key="5">
    <source>
        <dbReference type="ARBA" id="ARBA00022989"/>
    </source>
</evidence>
<evidence type="ECO:0000256" key="7">
    <source>
        <dbReference type="ARBA" id="ARBA00047368"/>
    </source>
</evidence>
<feature type="transmembrane region" description="Helical" evidence="17">
    <location>
        <begin position="153"/>
        <end position="173"/>
    </location>
</feature>
<protein>
    <submittedName>
        <fullName evidence="19">Androgen-dependent TFPI-regulating protein-like</fullName>
    </submittedName>
</protein>
<comment type="subcellular location">
    <subcellularLocation>
        <location evidence="2">Endomembrane system</location>
        <topology evidence="2">Multi-pass membrane protein</topology>
    </subcellularLocation>
</comment>
<comment type="similarity">
    <text evidence="3">Belongs to the AIG1 family.</text>
</comment>
<sequence length="286" mass="33831">MRLSYTMTLLNLSALPNIVYTKNNKLLKFRLWLNGFALIHQLVMAIKLLSINFRDADDPKLWPYQQYKWKFITAWFNILILGYLPISIYCDWRELNGKTDQRHVKVLNQVRFICFTSMILPTTAFSDILFWRLWNKNRELVVPAFVDTLVPLWAQHCMHTASLIFVILDLVLVPRRRPDNLILGLVPMFIFIGSYAIMLLNCVYNEEYIYPVLKLLSPFKLFLLAMFTFLENCFYYTCQWFIIDMIWDKHNNVKPIKSHGTLSGSINPVAKKHYTRRQISRLSYGA</sequence>
<evidence type="ECO:0000313" key="18">
    <source>
        <dbReference type="Proteomes" id="UP001652740"/>
    </source>
</evidence>
<dbReference type="PANTHER" id="PTHR10989">
    <property type="entry name" value="ANDROGEN-INDUCED PROTEIN 1-RELATED"/>
    <property type="match status" value="1"/>
</dbReference>
<feature type="transmembrane region" description="Helical" evidence="17">
    <location>
        <begin position="112"/>
        <end position="133"/>
    </location>
</feature>
<comment type="catalytic activity">
    <reaction evidence="1">
        <text>9-(9Z-hexadecenoyloxy)-octadecanoate + H2O = (9Z)-hexadecenoate + 9-hydroxy-octadecanoate + H(+)</text>
        <dbReference type="Rhea" id="RHEA:52068"/>
        <dbReference type="ChEBI" id="CHEBI:15377"/>
        <dbReference type="ChEBI" id="CHEBI:15378"/>
        <dbReference type="ChEBI" id="CHEBI:32372"/>
        <dbReference type="ChEBI" id="CHEBI:136286"/>
        <dbReference type="ChEBI" id="CHEBI:136309"/>
    </reaction>
    <physiologicalReaction direction="left-to-right" evidence="1">
        <dbReference type="Rhea" id="RHEA:52069"/>
    </physiologicalReaction>
</comment>
<comment type="catalytic activity">
    <reaction evidence="16">
        <text>12-(9Z-hexadecenoyloxy)-octadecanoate + H2O = 12-hydroxyoctadecanoate + (9Z)-hexadecenoate + H(+)</text>
        <dbReference type="Rhea" id="RHEA:52072"/>
        <dbReference type="ChEBI" id="CHEBI:15377"/>
        <dbReference type="ChEBI" id="CHEBI:15378"/>
        <dbReference type="ChEBI" id="CHEBI:32372"/>
        <dbReference type="ChEBI" id="CHEBI:84201"/>
        <dbReference type="ChEBI" id="CHEBI:136312"/>
    </reaction>
    <physiologicalReaction direction="left-to-right" evidence="16">
        <dbReference type="Rhea" id="RHEA:52073"/>
    </physiologicalReaction>
</comment>
<keyword evidence="18" id="KW-1185">Reference proteome</keyword>
<dbReference type="Pfam" id="PF04750">
    <property type="entry name" value="Far-17a_AIG1"/>
    <property type="match status" value="1"/>
</dbReference>
<proteinExistence type="inferred from homology"/>
<dbReference type="GeneID" id="113512296"/>
<accession>A0A6J1WKQ5</accession>
<dbReference type="GO" id="GO:0012505">
    <property type="term" value="C:endomembrane system"/>
    <property type="evidence" value="ECO:0007669"/>
    <property type="project" value="UniProtKB-SubCell"/>
</dbReference>
<keyword evidence="5 17" id="KW-1133">Transmembrane helix</keyword>
<dbReference type="GO" id="GO:0016020">
    <property type="term" value="C:membrane"/>
    <property type="evidence" value="ECO:0007669"/>
    <property type="project" value="InterPro"/>
</dbReference>
<evidence type="ECO:0000256" key="8">
    <source>
        <dbReference type="ARBA" id="ARBA00047427"/>
    </source>
</evidence>
<dbReference type="Proteomes" id="UP001652740">
    <property type="component" value="Unplaced"/>
</dbReference>
<evidence type="ECO:0000256" key="6">
    <source>
        <dbReference type="ARBA" id="ARBA00023136"/>
    </source>
</evidence>
<evidence type="ECO:0000256" key="12">
    <source>
        <dbReference type="ARBA" id="ARBA00048800"/>
    </source>
</evidence>
<feature type="transmembrane region" description="Helical" evidence="17">
    <location>
        <begin position="180"/>
        <end position="201"/>
    </location>
</feature>
<evidence type="ECO:0000256" key="17">
    <source>
        <dbReference type="SAM" id="Phobius"/>
    </source>
</evidence>
<comment type="catalytic activity">
    <reaction evidence="12">
        <text>9-(9Z-octadecenoyloxy)-octadecanoate + H2O = 9-hydroxy-octadecanoate + (9Z)-octadecenoate + H(+)</text>
        <dbReference type="Rhea" id="RHEA:52048"/>
        <dbReference type="ChEBI" id="CHEBI:15377"/>
        <dbReference type="ChEBI" id="CHEBI:15378"/>
        <dbReference type="ChEBI" id="CHEBI:30823"/>
        <dbReference type="ChEBI" id="CHEBI:136282"/>
        <dbReference type="ChEBI" id="CHEBI:136286"/>
    </reaction>
    <physiologicalReaction direction="left-to-right" evidence="12">
        <dbReference type="Rhea" id="RHEA:52049"/>
    </physiologicalReaction>
</comment>
<dbReference type="InParanoid" id="A0A6J1WKQ5"/>
<comment type="catalytic activity">
    <reaction evidence="14">
        <text>13-(9Z-octadecenoyloxy)-octadecanoate + H2O = 13-hydroxy-octadecanoate + (9Z)-octadecenoate + H(+)</text>
        <dbReference type="Rhea" id="RHEA:52064"/>
        <dbReference type="ChEBI" id="CHEBI:15377"/>
        <dbReference type="ChEBI" id="CHEBI:15378"/>
        <dbReference type="ChEBI" id="CHEBI:30823"/>
        <dbReference type="ChEBI" id="CHEBI:136303"/>
        <dbReference type="ChEBI" id="CHEBI:136304"/>
    </reaction>
    <physiologicalReaction direction="left-to-right" evidence="14">
        <dbReference type="Rhea" id="RHEA:52065"/>
    </physiologicalReaction>
</comment>
<evidence type="ECO:0000256" key="13">
    <source>
        <dbReference type="ARBA" id="ARBA00049221"/>
    </source>
</evidence>
<dbReference type="PANTHER" id="PTHR10989:SF16">
    <property type="entry name" value="AT02829P-RELATED"/>
    <property type="match status" value="1"/>
</dbReference>
<keyword evidence="6 17" id="KW-0472">Membrane</keyword>
<organism evidence="18 19">
    <name type="scientific">Galleria mellonella</name>
    <name type="common">Greater wax moth</name>
    <dbReference type="NCBI Taxonomy" id="7137"/>
    <lineage>
        <taxon>Eukaryota</taxon>
        <taxon>Metazoa</taxon>
        <taxon>Ecdysozoa</taxon>
        <taxon>Arthropoda</taxon>
        <taxon>Hexapoda</taxon>
        <taxon>Insecta</taxon>
        <taxon>Pterygota</taxon>
        <taxon>Neoptera</taxon>
        <taxon>Endopterygota</taxon>
        <taxon>Lepidoptera</taxon>
        <taxon>Glossata</taxon>
        <taxon>Ditrysia</taxon>
        <taxon>Pyraloidea</taxon>
        <taxon>Pyralidae</taxon>
        <taxon>Galleriinae</taxon>
        <taxon>Galleria</taxon>
    </lineage>
</organism>
<dbReference type="AlphaFoldDB" id="A0A6J1WKQ5"/>
<feature type="transmembrane region" description="Helical" evidence="17">
    <location>
        <begin position="31"/>
        <end position="51"/>
    </location>
</feature>
<dbReference type="InterPro" id="IPR006838">
    <property type="entry name" value="ADTRP_AIG1"/>
</dbReference>
<comment type="catalytic activity">
    <reaction evidence="13">
        <text>9-octadecanoyloxy-octadecanoate + H2O = 9-hydroxy-octadecanoate + octadecanoate + H(+)</text>
        <dbReference type="Rhea" id="RHEA:52096"/>
        <dbReference type="ChEBI" id="CHEBI:15377"/>
        <dbReference type="ChEBI" id="CHEBI:15378"/>
        <dbReference type="ChEBI" id="CHEBI:25629"/>
        <dbReference type="ChEBI" id="CHEBI:136286"/>
        <dbReference type="ChEBI" id="CHEBI:136373"/>
    </reaction>
    <physiologicalReaction direction="left-to-right" evidence="13">
        <dbReference type="Rhea" id="RHEA:52097"/>
    </physiologicalReaction>
</comment>